<feature type="compositionally biased region" description="Polar residues" evidence="2">
    <location>
        <begin position="310"/>
        <end position="320"/>
    </location>
</feature>
<feature type="signal peptide" evidence="3">
    <location>
        <begin position="1"/>
        <end position="23"/>
    </location>
</feature>
<sequence>MKRYLSGLAIASVLFFPLLAVRADDVSVEQESAVRTTRSQVVEEVRAERQRLKNEAMDERKQLQEAITSERTNTIDAVKSIKEAAGAEIKQLRMSAKGNGDTVSVNSKQAIDEVRKELRQKIEERHQAFVAAREELMMHIQEARQEIAKRLVEKRNELKAKLVEIKDQQKQQAVERINANIDTVNARAVDHFTAVLNTLTGIIERLQSRTDKVAATGSDVSSVTEAIQAARATVTKTQNAIATQAAKVYPLSITDEANLGGDVRSTRDILHTDLSVVHTALISVRDSIRSALTALAAIPESTTPPPAVSDGSSTGAVISQ</sequence>
<feature type="coiled-coil region" evidence="1">
    <location>
        <begin position="42"/>
        <end position="73"/>
    </location>
</feature>
<dbReference type="SUPFAM" id="SSF58113">
    <property type="entry name" value="Apolipoprotein A-I"/>
    <property type="match status" value="1"/>
</dbReference>
<keyword evidence="1" id="KW-0175">Coiled coil</keyword>
<evidence type="ECO:0000313" key="5">
    <source>
        <dbReference type="Proteomes" id="UP000231152"/>
    </source>
</evidence>
<feature type="coiled-coil region" evidence="1">
    <location>
        <begin position="115"/>
        <end position="175"/>
    </location>
</feature>
<evidence type="ECO:0008006" key="6">
    <source>
        <dbReference type="Google" id="ProtNLM"/>
    </source>
</evidence>
<dbReference type="Proteomes" id="UP000231152">
    <property type="component" value="Unassembled WGS sequence"/>
</dbReference>
<keyword evidence="3" id="KW-0732">Signal</keyword>
<evidence type="ECO:0000256" key="2">
    <source>
        <dbReference type="SAM" id="MobiDB-lite"/>
    </source>
</evidence>
<name>A0A2M8LFI1_9BACT</name>
<dbReference type="AlphaFoldDB" id="A0A2M8LFI1"/>
<gene>
    <name evidence="4" type="ORF">COV04_00470</name>
</gene>
<feature type="chain" id="PRO_5014857369" description="DUF5667 domain-containing protein" evidence="3">
    <location>
        <begin position="24"/>
        <end position="320"/>
    </location>
</feature>
<dbReference type="EMBL" id="PFET01000002">
    <property type="protein sequence ID" value="PJE76214.1"/>
    <property type="molecule type" value="Genomic_DNA"/>
</dbReference>
<reference evidence="4 5" key="1">
    <citation type="submission" date="2017-09" db="EMBL/GenBank/DDBJ databases">
        <title>Depth-based differentiation of microbial function through sediment-hosted aquifers and enrichment of novel symbionts in the deep terrestrial subsurface.</title>
        <authorList>
            <person name="Probst A.J."/>
            <person name="Ladd B."/>
            <person name="Jarett J.K."/>
            <person name="Geller-Mcgrath D.E."/>
            <person name="Sieber C.M."/>
            <person name="Emerson J.B."/>
            <person name="Anantharaman K."/>
            <person name="Thomas B.C."/>
            <person name="Malmstrom R."/>
            <person name="Stieglmeier M."/>
            <person name="Klingl A."/>
            <person name="Woyke T."/>
            <person name="Ryan C.M."/>
            <person name="Banfield J.F."/>
        </authorList>
    </citation>
    <scope>NUCLEOTIDE SEQUENCE [LARGE SCALE GENOMIC DNA]</scope>
    <source>
        <strain evidence="4">CG10_big_fil_rev_8_21_14_0_10_48_11</strain>
    </source>
</reference>
<evidence type="ECO:0000256" key="3">
    <source>
        <dbReference type="SAM" id="SignalP"/>
    </source>
</evidence>
<proteinExistence type="predicted"/>
<protein>
    <recommendedName>
        <fullName evidence="6">DUF5667 domain-containing protein</fullName>
    </recommendedName>
</protein>
<comment type="caution">
    <text evidence="4">The sequence shown here is derived from an EMBL/GenBank/DDBJ whole genome shotgun (WGS) entry which is preliminary data.</text>
</comment>
<organism evidence="4 5">
    <name type="scientific">Candidatus Uhrbacteria bacterium CG10_big_fil_rev_8_21_14_0_10_48_11</name>
    <dbReference type="NCBI Taxonomy" id="1975037"/>
    <lineage>
        <taxon>Bacteria</taxon>
        <taxon>Candidatus Uhriibacteriota</taxon>
    </lineage>
</organism>
<accession>A0A2M8LFI1</accession>
<feature type="region of interest" description="Disordered" evidence="2">
    <location>
        <begin position="300"/>
        <end position="320"/>
    </location>
</feature>
<evidence type="ECO:0000256" key="1">
    <source>
        <dbReference type="SAM" id="Coils"/>
    </source>
</evidence>
<evidence type="ECO:0000313" key="4">
    <source>
        <dbReference type="EMBL" id="PJE76214.1"/>
    </source>
</evidence>